<dbReference type="OrthoDB" id="3789824at2759"/>
<evidence type="ECO:0000259" key="2">
    <source>
        <dbReference type="Pfam" id="PF06985"/>
    </source>
</evidence>
<name>A0A0G2FUE9_9PEZI</name>
<dbReference type="PANTHER" id="PTHR33112:SF16">
    <property type="entry name" value="HETEROKARYON INCOMPATIBILITY DOMAIN-CONTAINING PROTEIN"/>
    <property type="match status" value="1"/>
</dbReference>
<proteinExistence type="predicted"/>
<dbReference type="Proteomes" id="UP000034680">
    <property type="component" value="Unassembled WGS sequence"/>
</dbReference>
<accession>A0A0G2FUE9</accession>
<sequence length="366" mass="41302">MAGGKTLTTNLANRIRGFNLREQDKTIRDAVEVTRYLGLRYLWIDALCIVQDDPHDKAREIGRMHEVYQRATLTVSASRAQASTQGFLGTCTPIFSQRLRYIGPGGGAEGSVIASVTAPNTSLSTEPINTRGWTLQEHLLSRRVLIFGTYGLKWACNHIREFDGSQEDQGWATAEEMVGLSHHDGAYASRVLTWHEVVAKFRERHLTAHEDRLPAVSAVAAAYKRLRNPGRYMAGLWSSTLPEDLLWEVIPRRSSIYFMSDPLMTRAAMDEVVDHCSERDQGPSGSDASEDDEEFTEDDDFEPITYSVGLLLKPMGMGDNSFSRVGIYKMQDIHDDYYNVTDSGLSLRPHFWEWRKCFTANDIKLV</sequence>
<dbReference type="PANTHER" id="PTHR33112">
    <property type="entry name" value="DOMAIN PROTEIN, PUTATIVE-RELATED"/>
    <property type="match status" value="1"/>
</dbReference>
<dbReference type="EMBL" id="LCUC01000081">
    <property type="protein sequence ID" value="KKY37621.1"/>
    <property type="molecule type" value="Genomic_DNA"/>
</dbReference>
<comment type="caution">
    <text evidence="3">The sequence shown here is derived from an EMBL/GenBank/DDBJ whole genome shotgun (WGS) entry which is preliminary data.</text>
</comment>
<gene>
    <name evidence="3" type="ORF">UCDDA912_g02377</name>
</gene>
<protein>
    <submittedName>
        <fullName evidence="3">Putative het domain-containing protein</fullName>
    </submittedName>
</protein>
<dbReference type="Pfam" id="PF06985">
    <property type="entry name" value="HET"/>
    <property type="match status" value="1"/>
</dbReference>
<keyword evidence="4" id="KW-1185">Reference proteome</keyword>
<reference evidence="3 4" key="2">
    <citation type="submission" date="2015-05" db="EMBL/GenBank/DDBJ databases">
        <authorList>
            <person name="Morales-Cruz A."/>
            <person name="Amrine K.C."/>
            <person name="Cantu D."/>
        </authorList>
    </citation>
    <scope>NUCLEOTIDE SEQUENCE [LARGE SCALE GENOMIC DNA]</scope>
    <source>
        <strain evidence="3">DA912</strain>
    </source>
</reference>
<feature type="region of interest" description="Disordered" evidence="1">
    <location>
        <begin position="275"/>
        <end position="298"/>
    </location>
</feature>
<feature type="domain" description="Heterokaryon incompatibility" evidence="2">
    <location>
        <begin position="21"/>
        <end position="137"/>
    </location>
</feature>
<dbReference type="STRING" id="1214573.A0A0G2FUE9"/>
<evidence type="ECO:0000313" key="3">
    <source>
        <dbReference type="EMBL" id="KKY37621.1"/>
    </source>
</evidence>
<dbReference type="AlphaFoldDB" id="A0A0G2FUE9"/>
<evidence type="ECO:0000313" key="4">
    <source>
        <dbReference type="Proteomes" id="UP000034680"/>
    </source>
</evidence>
<feature type="compositionally biased region" description="Acidic residues" evidence="1">
    <location>
        <begin position="288"/>
        <end position="298"/>
    </location>
</feature>
<evidence type="ECO:0000256" key="1">
    <source>
        <dbReference type="SAM" id="MobiDB-lite"/>
    </source>
</evidence>
<dbReference type="InterPro" id="IPR010730">
    <property type="entry name" value="HET"/>
</dbReference>
<organism evidence="3 4">
    <name type="scientific">Diaporthe ampelina</name>
    <dbReference type="NCBI Taxonomy" id="1214573"/>
    <lineage>
        <taxon>Eukaryota</taxon>
        <taxon>Fungi</taxon>
        <taxon>Dikarya</taxon>
        <taxon>Ascomycota</taxon>
        <taxon>Pezizomycotina</taxon>
        <taxon>Sordariomycetes</taxon>
        <taxon>Sordariomycetidae</taxon>
        <taxon>Diaporthales</taxon>
        <taxon>Diaporthaceae</taxon>
        <taxon>Diaporthe</taxon>
    </lineage>
</organism>
<reference evidence="3 4" key="1">
    <citation type="submission" date="2015-05" db="EMBL/GenBank/DDBJ databases">
        <title>Distinctive expansion of gene families associated with plant cell wall degradation and secondary metabolism in the genomes of grapevine trunk pathogens.</title>
        <authorList>
            <person name="Lawrence D.P."/>
            <person name="Travadon R."/>
            <person name="Rolshausen P.E."/>
            <person name="Baumgartner K."/>
        </authorList>
    </citation>
    <scope>NUCLEOTIDE SEQUENCE [LARGE SCALE GENOMIC DNA]</scope>
    <source>
        <strain evidence="3">DA912</strain>
    </source>
</reference>